<organism evidence="3 4">
    <name type="scientific">Cuscuta epithymum</name>
    <dbReference type="NCBI Taxonomy" id="186058"/>
    <lineage>
        <taxon>Eukaryota</taxon>
        <taxon>Viridiplantae</taxon>
        <taxon>Streptophyta</taxon>
        <taxon>Embryophyta</taxon>
        <taxon>Tracheophyta</taxon>
        <taxon>Spermatophyta</taxon>
        <taxon>Magnoliopsida</taxon>
        <taxon>eudicotyledons</taxon>
        <taxon>Gunneridae</taxon>
        <taxon>Pentapetalae</taxon>
        <taxon>asterids</taxon>
        <taxon>lamiids</taxon>
        <taxon>Solanales</taxon>
        <taxon>Convolvulaceae</taxon>
        <taxon>Cuscuteae</taxon>
        <taxon>Cuscuta</taxon>
        <taxon>Cuscuta subgen. Cuscuta</taxon>
    </lineage>
</organism>
<name>A0AAV0C9P4_9ASTE</name>
<keyword evidence="2" id="KW-0812">Transmembrane</keyword>
<feature type="compositionally biased region" description="Polar residues" evidence="1">
    <location>
        <begin position="116"/>
        <end position="125"/>
    </location>
</feature>
<keyword evidence="2" id="KW-1133">Transmembrane helix</keyword>
<reference evidence="3" key="1">
    <citation type="submission" date="2022-07" db="EMBL/GenBank/DDBJ databases">
        <authorList>
            <person name="Macas J."/>
            <person name="Novak P."/>
            <person name="Neumann P."/>
        </authorList>
    </citation>
    <scope>NUCLEOTIDE SEQUENCE</scope>
</reference>
<accession>A0AAV0C9P4</accession>
<dbReference type="Proteomes" id="UP001152523">
    <property type="component" value="Unassembled WGS sequence"/>
</dbReference>
<dbReference type="AlphaFoldDB" id="A0AAV0C9P4"/>
<dbReference type="EMBL" id="CAMAPF010000016">
    <property type="protein sequence ID" value="CAH9069736.1"/>
    <property type="molecule type" value="Genomic_DNA"/>
</dbReference>
<proteinExistence type="predicted"/>
<evidence type="ECO:0000313" key="3">
    <source>
        <dbReference type="EMBL" id="CAH9069736.1"/>
    </source>
</evidence>
<evidence type="ECO:0000256" key="2">
    <source>
        <dbReference type="SAM" id="Phobius"/>
    </source>
</evidence>
<evidence type="ECO:0000313" key="4">
    <source>
        <dbReference type="Proteomes" id="UP001152523"/>
    </source>
</evidence>
<gene>
    <name evidence="3" type="ORF">CEPIT_LOCUS3190</name>
</gene>
<comment type="caution">
    <text evidence="3">The sequence shown here is derived from an EMBL/GenBank/DDBJ whole genome shotgun (WGS) entry which is preliminary data.</text>
</comment>
<protein>
    <submittedName>
        <fullName evidence="3">Uncharacterized protein</fullName>
    </submittedName>
</protein>
<keyword evidence="4" id="KW-1185">Reference proteome</keyword>
<evidence type="ECO:0000256" key="1">
    <source>
        <dbReference type="SAM" id="MobiDB-lite"/>
    </source>
</evidence>
<keyword evidence="2" id="KW-0472">Membrane</keyword>
<feature type="region of interest" description="Disordered" evidence="1">
    <location>
        <begin position="109"/>
        <end position="129"/>
    </location>
</feature>
<sequence length="161" mass="17805">MGPDNVEYRELTLVDSHCTENTSEILITLSFPSNVQNKIDMSEVCNLEAKLSNGCVTIIGVDKTNGTFFAKAFKVSRNFKSRGYTVGTQIGNKILITIYKIPVEAKEDEQRKGHTYNPTRITPSAENKKPSRDISREVLILVITMVAIVALSSILHCSLAV</sequence>
<feature type="transmembrane region" description="Helical" evidence="2">
    <location>
        <begin position="138"/>
        <end position="155"/>
    </location>
</feature>